<dbReference type="GO" id="GO:0005847">
    <property type="term" value="C:mRNA cleavage and polyadenylation specificity factor complex"/>
    <property type="evidence" value="ECO:0007669"/>
    <property type="project" value="TreeGrafter"/>
</dbReference>
<evidence type="ECO:0000313" key="6">
    <source>
        <dbReference type="EMBL" id="ODM19836.1"/>
    </source>
</evidence>
<dbReference type="Proteomes" id="UP000094569">
    <property type="component" value="Unassembled WGS sequence"/>
</dbReference>
<evidence type="ECO:0000256" key="3">
    <source>
        <dbReference type="ARBA" id="ARBA00023242"/>
    </source>
</evidence>
<gene>
    <name evidence="6" type="ORF">SI65_04822</name>
</gene>
<dbReference type="PANTHER" id="PTHR15245">
    <property type="entry name" value="SYMPLEKIN-RELATED"/>
    <property type="match status" value="1"/>
</dbReference>
<organism evidence="6 7">
    <name type="scientific">Aspergillus cristatus</name>
    <name type="common">Chinese Fuzhuan brick tea-fermentation fungus</name>
    <name type="synonym">Eurotium cristatum</name>
    <dbReference type="NCBI Taxonomy" id="573508"/>
    <lineage>
        <taxon>Eukaryota</taxon>
        <taxon>Fungi</taxon>
        <taxon>Dikarya</taxon>
        <taxon>Ascomycota</taxon>
        <taxon>Pezizomycotina</taxon>
        <taxon>Eurotiomycetes</taxon>
        <taxon>Eurotiomycetidae</taxon>
        <taxon>Eurotiales</taxon>
        <taxon>Aspergillaceae</taxon>
        <taxon>Aspergillus</taxon>
        <taxon>Aspergillus subgen. Aspergillus</taxon>
    </lineage>
</organism>
<evidence type="ECO:0000256" key="1">
    <source>
        <dbReference type="ARBA" id="ARBA00004123"/>
    </source>
</evidence>
<sequence>MDSSADPLAGQIAQLNAARTLVLGDAAFYPQIVNGILPIIGANSRLELRRWGAEFLAETFASPVLASAQKEQLAANVLQTIQDLLGLPDGDTVVLKHSVETAASLYPLVFRHIINRPEDTGAWERMTAIKQEILRQWDSYPYPVKICCIKFAQRVVQVQTHGTISDPRRPEQNETSLAIVPKNHPVLALPHLEAEASGLLDRLLSVFQEDSSDPLLVNATLNCLAVLIRSRQSIGSKVVNAVLNFYPARQVQGPLTPVIRVGVKSMERTARALLINIIKRNPNHPLTGKMQQHIERLMQSRLEVADDASRKRGLPAEPTDGLDNAKRARLDAQMPPLLKIPPLPPGPISYQQLFKITEDAGLSSFDVKQLPIDLLVKIVVPLLARADQSVMTQAIDAVRVRYQTVSKQQAAERQSAAANAPAAEEEDDDYEPEYQPMDVPETAEQADAVSTEVADLQQPDLVSLGPFVLPQPPPLSEDEAGEIGRNAVGRVFEMLASTEVASKPAQNKPQRQLGFARLAGSTFDRDAWITLLTRLATRAPAGLELAGSGGQNRKPAISDSIRETLYRYILEDFRSRVSIGVTWLNEEWYNDRIQMKFAASQRGEGDDDEAPTVPLHYDHWALRLLDGFLPYLDSRDTKIFIRFLSEIPEVTIPITQRVASLAKDPERVNLCVQSLLYLIMFRLPAREICLNALEDVYRTYEESRPSAGKILARWRPHVIEQSQPDQQQQASLVSRPAATTEASASATPNPPG</sequence>
<evidence type="ECO:0000256" key="4">
    <source>
        <dbReference type="SAM" id="MobiDB-lite"/>
    </source>
</evidence>
<dbReference type="VEuPathDB" id="FungiDB:SI65_04822"/>
<protein>
    <recommendedName>
        <fullName evidence="5">Symplekin/Pta1 N-terminal domain-containing protein</fullName>
    </recommendedName>
</protein>
<dbReference type="EMBL" id="JXNT01000004">
    <property type="protein sequence ID" value="ODM19836.1"/>
    <property type="molecule type" value="Genomic_DNA"/>
</dbReference>
<feature type="domain" description="Symplekin/Pta1 N-terminal" evidence="5">
    <location>
        <begin position="91"/>
        <end position="311"/>
    </location>
</feature>
<dbReference type="PANTHER" id="PTHR15245:SF20">
    <property type="entry name" value="SYMPLEKIN"/>
    <property type="match status" value="1"/>
</dbReference>
<dbReference type="InterPro" id="IPR021850">
    <property type="entry name" value="Symplekin/Pta1"/>
</dbReference>
<dbReference type="STRING" id="573508.A0A1E3BHI2"/>
<accession>A0A1E3BHI2</accession>
<feature type="compositionally biased region" description="Low complexity" evidence="4">
    <location>
        <begin position="411"/>
        <end position="422"/>
    </location>
</feature>
<name>A0A1E3BHI2_ASPCR</name>
<proteinExistence type="predicted"/>
<keyword evidence="2" id="KW-0507">mRNA processing</keyword>
<feature type="region of interest" description="Disordered" evidence="4">
    <location>
        <begin position="721"/>
        <end position="752"/>
    </location>
</feature>
<dbReference type="InterPro" id="IPR032460">
    <property type="entry name" value="Symplekin/Pta1_N"/>
</dbReference>
<comment type="caution">
    <text evidence="6">The sequence shown here is derived from an EMBL/GenBank/DDBJ whole genome shotgun (WGS) entry which is preliminary data.</text>
</comment>
<comment type="subcellular location">
    <subcellularLocation>
        <location evidence="1">Nucleus</location>
    </subcellularLocation>
</comment>
<dbReference type="Pfam" id="PF11935">
    <property type="entry name" value="SYMPK_PTA1_N"/>
    <property type="match status" value="1"/>
</dbReference>
<keyword evidence="3" id="KW-0539">Nucleus</keyword>
<feature type="region of interest" description="Disordered" evidence="4">
    <location>
        <begin position="411"/>
        <end position="435"/>
    </location>
</feature>
<keyword evidence="7" id="KW-1185">Reference proteome</keyword>
<feature type="compositionally biased region" description="Acidic residues" evidence="4">
    <location>
        <begin position="423"/>
        <end position="432"/>
    </location>
</feature>
<dbReference type="Gene3D" id="1.25.10.10">
    <property type="entry name" value="Leucine-rich Repeat Variant"/>
    <property type="match status" value="1"/>
</dbReference>
<evidence type="ECO:0000259" key="5">
    <source>
        <dbReference type="Pfam" id="PF11935"/>
    </source>
</evidence>
<dbReference type="GO" id="GO:0006397">
    <property type="term" value="P:mRNA processing"/>
    <property type="evidence" value="ECO:0007669"/>
    <property type="project" value="UniProtKB-KW"/>
</dbReference>
<dbReference type="InterPro" id="IPR011989">
    <property type="entry name" value="ARM-like"/>
</dbReference>
<dbReference type="AlphaFoldDB" id="A0A1E3BHI2"/>
<reference evidence="6 7" key="1">
    <citation type="journal article" date="2016" name="BMC Genomics">
        <title>Comparative genomic and transcriptomic analyses of the Fuzhuan brick tea-fermentation fungus Aspergillus cristatus.</title>
        <authorList>
            <person name="Ge Y."/>
            <person name="Wang Y."/>
            <person name="Liu Y."/>
            <person name="Tan Y."/>
            <person name="Ren X."/>
            <person name="Zhang X."/>
            <person name="Hyde K.D."/>
            <person name="Liu Y."/>
            <person name="Liu Z."/>
        </authorList>
    </citation>
    <scope>NUCLEOTIDE SEQUENCE [LARGE SCALE GENOMIC DNA]</scope>
    <source>
        <strain evidence="6 7">GZAAS20.1005</strain>
    </source>
</reference>
<evidence type="ECO:0000313" key="7">
    <source>
        <dbReference type="Proteomes" id="UP000094569"/>
    </source>
</evidence>
<dbReference type="OrthoDB" id="331600at2759"/>
<evidence type="ECO:0000256" key="2">
    <source>
        <dbReference type="ARBA" id="ARBA00022664"/>
    </source>
</evidence>